<evidence type="ECO:0000313" key="3">
    <source>
        <dbReference type="Proteomes" id="UP000732193"/>
    </source>
</evidence>
<protein>
    <submittedName>
        <fullName evidence="2">Uncharacterized protein</fullName>
    </submittedName>
</protein>
<name>A0AAE2W223_9RHOB</name>
<gene>
    <name evidence="2" type="ORF">JQV55_20225</name>
</gene>
<accession>A0AAE2W223</accession>
<proteinExistence type="predicted"/>
<dbReference type="AlphaFoldDB" id="A0AAE2W223"/>
<sequence>MNFLKAVKRKYDCLAVSAYRRFGAMGAISFVLLSMFGLMAFFVGTWAFFSLMLNERNAELVALLAMMLPIAVGAYTIFGMFFITVETMWFYCGIYWLLGVQGRPISKAVMARFEET</sequence>
<reference evidence="2 3" key="1">
    <citation type="submission" date="2021-01" db="EMBL/GenBank/DDBJ databases">
        <title>Diatom-associated Roseobacters Show Island Model of Population Structure.</title>
        <authorList>
            <person name="Qu L."/>
            <person name="Feng X."/>
            <person name="Chen Y."/>
            <person name="Li L."/>
            <person name="Wang X."/>
            <person name="Hu Z."/>
            <person name="Wang H."/>
            <person name="Luo H."/>
        </authorList>
    </citation>
    <scope>NUCLEOTIDE SEQUENCE [LARGE SCALE GENOMIC DNA]</scope>
    <source>
        <strain evidence="2 3">TR60-84</strain>
    </source>
</reference>
<evidence type="ECO:0000313" key="2">
    <source>
        <dbReference type="EMBL" id="MBM1715908.1"/>
    </source>
</evidence>
<keyword evidence="1" id="KW-0472">Membrane</keyword>
<dbReference type="Proteomes" id="UP000732193">
    <property type="component" value="Unassembled WGS sequence"/>
</dbReference>
<feature type="transmembrane region" description="Helical" evidence="1">
    <location>
        <begin position="61"/>
        <end position="82"/>
    </location>
</feature>
<keyword evidence="1" id="KW-1133">Transmembrane helix</keyword>
<dbReference type="RefSeq" id="WP_203243619.1">
    <property type="nucleotide sequence ID" value="NZ_JAFBRH010000012.1"/>
</dbReference>
<keyword evidence="1" id="KW-0812">Transmembrane</keyword>
<evidence type="ECO:0000256" key="1">
    <source>
        <dbReference type="SAM" id="Phobius"/>
    </source>
</evidence>
<dbReference type="EMBL" id="JAFBRM010000012">
    <property type="protein sequence ID" value="MBM1715908.1"/>
    <property type="molecule type" value="Genomic_DNA"/>
</dbReference>
<keyword evidence="3" id="KW-1185">Reference proteome</keyword>
<organism evidence="2 3">
    <name type="scientific">Sulfitobacter geojensis</name>
    <dbReference type="NCBI Taxonomy" id="1342299"/>
    <lineage>
        <taxon>Bacteria</taxon>
        <taxon>Pseudomonadati</taxon>
        <taxon>Pseudomonadota</taxon>
        <taxon>Alphaproteobacteria</taxon>
        <taxon>Rhodobacterales</taxon>
        <taxon>Roseobacteraceae</taxon>
        <taxon>Sulfitobacter</taxon>
    </lineage>
</organism>
<feature type="transmembrane region" description="Helical" evidence="1">
    <location>
        <begin position="27"/>
        <end position="49"/>
    </location>
</feature>
<comment type="caution">
    <text evidence="2">The sequence shown here is derived from an EMBL/GenBank/DDBJ whole genome shotgun (WGS) entry which is preliminary data.</text>
</comment>